<evidence type="ECO:0000313" key="2">
    <source>
        <dbReference type="EMBL" id="PRW56459.1"/>
    </source>
</evidence>
<dbReference type="SMR" id="A0A2P6TQW9"/>
<evidence type="ECO:0000256" key="1">
    <source>
        <dbReference type="SAM" id="MobiDB-lite"/>
    </source>
</evidence>
<organism evidence="2 3">
    <name type="scientific">Chlorella sorokiniana</name>
    <name type="common">Freshwater green alga</name>
    <dbReference type="NCBI Taxonomy" id="3076"/>
    <lineage>
        <taxon>Eukaryota</taxon>
        <taxon>Viridiplantae</taxon>
        <taxon>Chlorophyta</taxon>
        <taxon>core chlorophytes</taxon>
        <taxon>Trebouxiophyceae</taxon>
        <taxon>Chlorellales</taxon>
        <taxon>Chlorellaceae</taxon>
        <taxon>Chlorella clade</taxon>
        <taxon>Chlorella</taxon>
    </lineage>
</organism>
<protein>
    <submittedName>
        <fullName evidence="2">Uncharacterized protein</fullName>
    </submittedName>
</protein>
<feature type="region of interest" description="Disordered" evidence="1">
    <location>
        <begin position="289"/>
        <end position="395"/>
    </location>
</feature>
<proteinExistence type="predicted"/>
<accession>A0A2P6TQW9</accession>
<keyword evidence="3" id="KW-1185">Reference proteome</keyword>
<reference evidence="2 3" key="1">
    <citation type="journal article" date="2018" name="Plant J.">
        <title>Genome sequences of Chlorella sorokiniana UTEX 1602 and Micractinium conductrix SAG 241.80: implications to maltose excretion by a green alga.</title>
        <authorList>
            <person name="Arriola M.B."/>
            <person name="Velmurugan N."/>
            <person name="Zhang Y."/>
            <person name="Plunkett M.H."/>
            <person name="Hondzo H."/>
            <person name="Barney B.M."/>
        </authorList>
    </citation>
    <scope>NUCLEOTIDE SEQUENCE [LARGE SCALE GENOMIC DNA]</scope>
    <source>
        <strain evidence="3">UTEX 1602</strain>
    </source>
</reference>
<gene>
    <name evidence="2" type="ORF">C2E21_4642</name>
</gene>
<feature type="compositionally biased region" description="Low complexity" evidence="1">
    <location>
        <begin position="289"/>
        <end position="368"/>
    </location>
</feature>
<dbReference type="AlphaFoldDB" id="A0A2P6TQW9"/>
<dbReference type="Proteomes" id="UP000239899">
    <property type="component" value="Unassembled WGS sequence"/>
</dbReference>
<name>A0A2P6TQW9_CHLSO</name>
<evidence type="ECO:0000313" key="3">
    <source>
        <dbReference type="Proteomes" id="UP000239899"/>
    </source>
</evidence>
<comment type="caution">
    <text evidence="2">The sequence shown here is derived from an EMBL/GenBank/DDBJ whole genome shotgun (WGS) entry which is preliminary data.</text>
</comment>
<sequence>MLRLRCLSTLGSEAEQQQRLAAYLSDPSGFPEARCERRSITLLGGRLFAGQSTLRTHVQLLMNILLGDEVREGHPDFAFLLALLQQHPRYAEKVQPPVVAFRVQVIEDSDLQPLRFFEFLDARGQWEDFSYRKCIGMRADHNAELSFRDAMRYAITDQLQAFRLASTKTGLRGQQVHICDCCGKRVRDGRQLRVVHNNPSFRQVVRDFCATTSLPRPPVDGTVPGSKRRCITDEAWLAAWRSFHRKNVRLLQLACYPCAKARNAAEDKADESGHEEAEQPAEQQWQAWTVPPKQQAAQQQQDVQSAAPSVAQQQPQAKQPQAVQQMAQPQAVQPVAPGQVAQQAKLQAEQPTEQQAQQRKVAGQQQAAPRKTAPRQPAFAPDAFESAETDAWLGL</sequence>
<dbReference type="Gene3D" id="3.10.450.40">
    <property type="match status" value="1"/>
</dbReference>
<dbReference type="Pfam" id="PF11523">
    <property type="entry name" value="DUF3223"/>
    <property type="match status" value="1"/>
</dbReference>
<dbReference type="EMBL" id="LHPG02000008">
    <property type="protein sequence ID" value="PRW56459.1"/>
    <property type="molecule type" value="Genomic_DNA"/>
</dbReference>
<dbReference type="OrthoDB" id="10477773at2759"/>